<reference evidence="2" key="2">
    <citation type="journal article" date="2024" name="Plant">
        <title>Genomic evolution and insights into agronomic trait innovations of Sesamum species.</title>
        <authorList>
            <person name="Miao H."/>
            <person name="Wang L."/>
            <person name="Qu L."/>
            <person name="Liu H."/>
            <person name="Sun Y."/>
            <person name="Le M."/>
            <person name="Wang Q."/>
            <person name="Wei S."/>
            <person name="Zheng Y."/>
            <person name="Lin W."/>
            <person name="Duan Y."/>
            <person name="Cao H."/>
            <person name="Xiong S."/>
            <person name="Wang X."/>
            <person name="Wei L."/>
            <person name="Li C."/>
            <person name="Ma Q."/>
            <person name="Ju M."/>
            <person name="Zhao R."/>
            <person name="Li G."/>
            <person name="Mu C."/>
            <person name="Tian Q."/>
            <person name="Mei H."/>
            <person name="Zhang T."/>
            <person name="Gao T."/>
            <person name="Zhang H."/>
        </authorList>
    </citation>
    <scope>NUCLEOTIDE SEQUENCE</scope>
    <source>
        <strain evidence="2">3651</strain>
    </source>
</reference>
<evidence type="ECO:0000313" key="2">
    <source>
        <dbReference type="EMBL" id="KAK4425995.1"/>
    </source>
</evidence>
<accession>A0AAE1Y904</accession>
<dbReference type="AlphaFoldDB" id="A0AAE1Y904"/>
<keyword evidence="1" id="KW-1133">Transmembrane helix</keyword>
<evidence type="ECO:0000313" key="3">
    <source>
        <dbReference type="Proteomes" id="UP001293254"/>
    </source>
</evidence>
<gene>
    <name evidence="2" type="ORF">Salat_1793500</name>
</gene>
<keyword evidence="3" id="KW-1185">Reference proteome</keyword>
<keyword evidence="1" id="KW-0812">Transmembrane</keyword>
<reference evidence="2" key="1">
    <citation type="submission" date="2020-06" db="EMBL/GenBank/DDBJ databases">
        <authorList>
            <person name="Li T."/>
            <person name="Hu X."/>
            <person name="Zhang T."/>
            <person name="Song X."/>
            <person name="Zhang H."/>
            <person name="Dai N."/>
            <person name="Sheng W."/>
            <person name="Hou X."/>
            <person name="Wei L."/>
        </authorList>
    </citation>
    <scope>NUCLEOTIDE SEQUENCE</scope>
    <source>
        <strain evidence="2">3651</strain>
        <tissue evidence="2">Leaf</tissue>
    </source>
</reference>
<proteinExistence type="predicted"/>
<dbReference type="EMBL" id="JACGWO010000006">
    <property type="protein sequence ID" value="KAK4425995.1"/>
    <property type="molecule type" value="Genomic_DNA"/>
</dbReference>
<organism evidence="2 3">
    <name type="scientific">Sesamum alatum</name>
    <dbReference type="NCBI Taxonomy" id="300844"/>
    <lineage>
        <taxon>Eukaryota</taxon>
        <taxon>Viridiplantae</taxon>
        <taxon>Streptophyta</taxon>
        <taxon>Embryophyta</taxon>
        <taxon>Tracheophyta</taxon>
        <taxon>Spermatophyta</taxon>
        <taxon>Magnoliopsida</taxon>
        <taxon>eudicotyledons</taxon>
        <taxon>Gunneridae</taxon>
        <taxon>Pentapetalae</taxon>
        <taxon>asterids</taxon>
        <taxon>lamiids</taxon>
        <taxon>Lamiales</taxon>
        <taxon>Pedaliaceae</taxon>
        <taxon>Sesamum</taxon>
    </lineage>
</organism>
<sequence length="118" mass="12895">MNNWSPFPTSVSRIFVTIVVAWTISPAHVNFSLKRILSIPVRILLLGHGSEPLPPLFLVAGLLIQAGEAPPPNNDVYNSTLTLTMIPYLPGFIGQEANQSLVTCSISESPRNRPHQPI</sequence>
<comment type="caution">
    <text evidence="2">The sequence shown here is derived from an EMBL/GenBank/DDBJ whole genome shotgun (WGS) entry which is preliminary data.</text>
</comment>
<evidence type="ECO:0000256" key="1">
    <source>
        <dbReference type="SAM" id="Phobius"/>
    </source>
</evidence>
<feature type="transmembrane region" description="Helical" evidence="1">
    <location>
        <begin position="12"/>
        <end position="33"/>
    </location>
</feature>
<dbReference type="Proteomes" id="UP001293254">
    <property type="component" value="Unassembled WGS sequence"/>
</dbReference>
<protein>
    <submittedName>
        <fullName evidence="2">Uncharacterized protein</fullName>
    </submittedName>
</protein>
<keyword evidence="1" id="KW-0472">Membrane</keyword>
<name>A0AAE1Y904_9LAMI</name>